<dbReference type="Pfam" id="PF10998">
    <property type="entry name" value="DUF2838"/>
    <property type="match status" value="1"/>
</dbReference>
<evidence type="ECO:0000256" key="6">
    <source>
        <dbReference type="ARBA" id="ARBA00022692"/>
    </source>
</evidence>
<keyword evidence="12" id="KW-0012">Acyltransferase</keyword>
<evidence type="ECO:0000256" key="7">
    <source>
        <dbReference type="ARBA" id="ARBA00022989"/>
    </source>
</evidence>
<keyword evidence="6 13" id="KW-0812">Transmembrane</keyword>
<gene>
    <name evidence="14" type="ORF">PINE0816_LOCUS7429</name>
</gene>
<accession>A0A7S0C466</accession>
<keyword evidence="7 13" id="KW-1133">Transmembrane helix</keyword>
<feature type="transmembrane region" description="Helical" evidence="13">
    <location>
        <begin position="41"/>
        <end position="67"/>
    </location>
</feature>
<keyword evidence="8" id="KW-0443">Lipid metabolism</keyword>
<dbReference type="GO" id="GO:0016020">
    <property type="term" value="C:membrane"/>
    <property type="evidence" value="ECO:0007669"/>
    <property type="project" value="UniProtKB-SubCell"/>
</dbReference>
<feature type="transmembrane region" description="Helical" evidence="13">
    <location>
        <begin position="13"/>
        <end position="29"/>
    </location>
</feature>
<evidence type="ECO:0000313" key="14">
    <source>
        <dbReference type="EMBL" id="CAD8411306.1"/>
    </source>
</evidence>
<dbReference type="GO" id="GO:0006656">
    <property type="term" value="P:phosphatidylcholine biosynthetic process"/>
    <property type="evidence" value="ECO:0007669"/>
    <property type="project" value="TreeGrafter"/>
</dbReference>
<keyword evidence="4" id="KW-0444">Lipid biosynthesis</keyword>
<keyword evidence="10" id="KW-0594">Phospholipid biosynthesis</keyword>
<dbReference type="PANTHER" id="PTHR31201:SF1">
    <property type="entry name" value="GLYCEROPHOSPHOCHOLINE ACYLTRANSFERASE 1"/>
    <property type="match status" value="1"/>
</dbReference>
<dbReference type="PANTHER" id="PTHR31201">
    <property type="entry name" value="OS01G0585100 PROTEIN"/>
    <property type="match status" value="1"/>
</dbReference>
<evidence type="ECO:0000256" key="5">
    <source>
        <dbReference type="ARBA" id="ARBA00022679"/>
    </source>
</evidence>
<dbReference type="AlphaFoldDB" id="A0A7S0C466"/>
<evidence type="ECO:0000256" key="13">
    <source>
        <dbReference type="SAM" id="Phobius"/>
    </source>
</evidence>
<feature type="transmembrane region" description="Helical" evidence="13">
    <location>
        <begin position="79"/>
        <end position="99"/>
    </location>
</feature>
<comment type="subcellular location">
    <subcellularLocation>
        <location evidence="1">Membrane</location>
        <topology evidence="1">Multi-pass membrane protein</topology>
    </subcellularLocation>
</comment>
<keyword evidence="11" id="KW-1208">Phospholipid metabolism</keyword>
<dbReference type="EMBL" id="HBEL01015562">
    <property type="protein sequence ID" value="CAD8411306.1"/>
    <property type="molecule type" value="Transcribed_RNA"/>
</dbReference>
<evidence type="ECO:0000256" key="3">
    <source>
        <dbReference type="ARBA" id="ARBA00019082"/>
    </source>
</evidence>
<reference evidence="14" key="1">
    <citation type="submission" date="2021-01" db="EMBL/GenBank/DDBJ databases">
        <authorList>
            <person name="Corre E."/>
            <person name="Pelletier E."/>
            <person name="Niang G."/>
            <person name="Scheremetjew M."/>
            <person name="Finn R."/>
            <person name="Kale V."/>
            <person name="Holt S."/>
            <person name="Cochrane G."/>
            <person name="Meng A."/>
            <person name="Brown T."/>
            <person name="Cohen L."/>
        </authorList>
    </citation>
    <scope>NUCLEOTIDE SEQUENCE</scope>
    <source>
        <strain evidence="14">CCAP1064/1</strain>
    </source>
</reference>
<keyword evidence="5" id="KW-0808">Transferase</keyword>
<comment type="similarity">
    <text evidence="2">Belongs to the GPC1 family.</text>
</comment>
<feature type="transmembrane region" description="Helical" evidence="13">
    <location>
        <begin position="268"/>
        <end position="287"/>
    </location>
</feature>
<evidence type="ECO:0000256" key="1">
    <source>
        <dbReference type="ARBA" id="ARBA00004141"/>
    </source>
</evidence>
<proteinExistence type="inferred from homology"/>
<name>A0A7S0C466_9STRA</name>
<evidence type="ECO:0000256" key="12">
    <source>
        <dbReference type="ARBA" id="ARBA00023315"/>
    </source>
</evidence>
<evidence type="ECO:0000256" key="4">
    <source>
        <dbReference type="ARBA" id="ARBA00022516"/>
    </source>
</evidence>
<feature type="transmembrane region" description="Helical" evidence="13">
    <location>
        <begin position="111"/>
        <end position="131"/>
    </location>
</feature>
<protein>
    <recommendedName>
        <fullName evidence="3">Glycerophosphocholine acyltransferase 1</fullName>
    </recommendedName>
</protein>
<evidence type="ECO:0000256" key="11">
    <source>
        <dbReference type="ARBA" id="ARBA00023264"/>
    </source>
</evidence>
<evidence type="ECO:0000256" key="9">
    <source>
        <dbReference type="ARBA" id="ARBA00023136"/>
    </source>
</evidence>
<evidence type="ECO:0000256" key="10">
    <source>
        <dbReference type="ARBA" id="ARBA00023209"/>
    </source>
</evidence>
<evidence type="ECO:0000256" key="2">
    <source>
        <dbReference type="ARBA" id="ARBA00006675"/>
    </source>
</evidence>
<organism evidence="14">
    <name type="scientific">Proboscia inermis</name>
    <dbReference type="NCBI Taxonomy" id="420281"/>
    <lineage>
        <taxon>Eukaryota</taxon>
        <taxon>Sar</taxon>
        <taxon>Stramenopiles</taxon>
        <taxon>Ochrophyta</taxon>
        <taxon>Bacillariophyta</taxon>
        <taxon>Coscinodiscophyceae</taxon>
        <taxon>Rhizosoleniophycidae</taxon>
        <taxon>Rhizosoleniales</taxon>
        <taxon>Rhizosoleniaceae</taxon>
        <taxon>Proboscia</taxon>
    </lineage>
</organism>
<feature type="transmembrane region" description="Helical" evidence="13">
    <location>
        <begin position="244"/>
        <end position="262"/>
    </location>
</feature>
<dbReference type="InterPro" id="IPR021261">
    <property type="entry name" value="GPCAT"/>
</dbReference>
<sequence length="315" mass="36894">MILTASMTVRFPAYYWIWHLMRMLFYFPVRYFRFRKNGWELYLLDWCYVVSYITTACSLLAFLRIMFGIETALHQYNGTLIRAGFAMCCGPLIWSVYVFRNSIVFHDLDYMTSVFIHMSPFLVMWCLRWGAGVPSVINEAFPDMFRVCASKEEFAAADACLETFRGALWCNACHAPFLDFVVPPAFVYLCVWSIPYFYFVCVRWSDWIKDTKRETLVMYFVETNPELNEYLERKMIGIGVGRRYASPLGYMLFHFTSTIALAGSSYFLWHSFLLHTILGCFALTTAVHNGGQYMFRVFAYRYAAGEFKKHQAVLD</sequence>
<dbReference type="GO" id="GO:0016746">
    <property type="term" value="F:acyltransferase activity"/>
    <property type="evidence" value="ECO:0007669"/>
    <property type="project" value="UniProtKB-KW"/>
</dbReference>
<evidence type="ECO:0000256" key="8">
    <source>
        <dbReference type="ARBA" id="ARBA00023098"/>
    </source>
</evidence>
<keyword evidence="9 13" id="KW-0472">Membrane</keyword>
<feature type="transmembrane region" description="Helical" evidence="13">
    <location>
        <begin position="185"/>
        <end position="204"/>
    </location>
</feature>